<dbReference type="EMBL" id="JALLAZ020001195">
    <property type="protein sequence ID" value="KAL3778877.1"/>
    <property type="molecule type" value="Genomic_DNA"/>
</dbReference>
<feature type="region of interest" description="Disordered" evidence="1">
    <location>
        <begin position="1"/>
        <end position="123"/>
    </location>
</feature>
<protein>
    <submittedName>
        <fullName evidence="2">Uncharacterized protein</fullName>
    </submittedName>
</protein>
<proteinExistence type="predicted"/>
<dbReference type="Proteomes" id="UP001530315">
    <property type="component" value="Unassembled WGS sequence"/>
</dbReference>
<evidence type="ECO:0000256" key="1">
    <source>
        <dbReference type="SAM" id="MobiDB-lite"/>
    </source>
</evidence>
<reference evidence="2 3" key="1">
    <citation type="submission" date="2024-10" db="EMBL/GenBank/DDBJ databases">
        <title>Updated reference genomes for cyclostephanoid diatoms.</title>
        <authorList>
            <person name="Roberts W.R."/>
            <person name="Alverson A.J."/>
        </authorList>
    </citation>
    <scope>NUCLEOTIDE SEQUENCE [LARGE SCALE GENOMIC DNA]</scope>
    <source>
        <strain evidence="2 3">AJA276-08</strain>
    </source>
</reference>
<feature type="compositionally biased region" description="Polar residues" evidence="1">
    <location>
        <begin position="34"/>
        <end position="45"/>
    </location>
</feature>
<evidence type="ECO:0000313" key="3">
    <source>
        <dbReference type="Proteomes" id="UP001530315"/>
    </source>
</evidence>
<sequence>MFSLGRGGRSNDTAQGGRNDGMDQGGRGDGNSDPMGTQRRTSSGFTDWDDTSVRLQGDDPSAPDVGARFARGGEQPGLQTTSSHLGGGGDAITTPHATAWQPNRHGKSHSSRNGQHLMRGAMT</sequence>
<keyword evidence="3" id="KW-1185">Reference proteome</keyword>
<organism evidence="2 3">
    <name type="scientific">Stephanodiscus triporus</name>
    <dbReference type="NCBI Taxonomy" id="2934178"/>
    <lineage>
        <taxon>Eukaryota</taxon>
        <taxon>Sar</taxon>
        <taxon>Stramenopiles</taxon>
        <taxon>Ochrophyta</taxon>
        <taxon>Bacillariophyta</taxon>
        <taxon>Coscinodiscophyceae</taxon>
        <taxon>Thalassiosirophycidae</taxon>
        <taxon>Stephanodiscales</taxon>
        <taxon>Stephanodiscaceae</taxon>
        <taxon>Stephanodiscus</taxon>
    </lineage>
</organism>
<evidence type="ECO:0000313" key="2">
    <source>
        <dbReference type="EMBL" id="KAL3778877.1"/>
    </source>
</evidence>
<accession>A0ABD3NTB2</accession>
<comment type="caution">
    <text evidence="2">The sequence shown here is derived from an EMBL/GenBank/DDBJ whole genome shotgun (WGS) entry which is preliminary data.</text>
</comment>
<name>A0ABD3NTB2_9STRA</name>
<gene>
    <name evidence="2" type="ORF">ACHAW5_007368</name>
</gene>
<dbReference type="AlphaFoldDB" id="A0ABD3NTB2"/>